<evidence type="ECO:0000256" key="1">
    <source>
        <dbReference type="SAM" id="Phobius"/>
    </source>
</evidence>
<keyword evidence="4" id="KW-1185">Reference proteome</keyword>
<sequence>MTSIVGTSRKEEASIILSYKAKMRSYTERLPTKYISYCAQRFGITALLVIIVFVHYISSHAVHDQYEERTLYDEYEDTYLDEGLRFHSNSEPLIVDHREQPLTSDHPFFGTKDEPDGLHFVSSHPTNPAPSLDDNWLDSADRPYFPKGQDKYFSFNIHEEKIEEMATSLPKILDNYKNPCWFEEVPNEFTYNSSFFYRYYRAGFGQLPHGDWVVTFKNMENRIQYRKRQSRDGKGWRLRCYPYYFVLGFTKAGTTDYCRILHLFPSVFSGIKKEPQYWNKIRSVQTLFPTEHKPTRPTLADYLDLYDAAAEGIRHKTTMLDGQPFHTGIIGDCDPQTVWQLFGWEAMAGNDDHTQPTYKTPSHLYALYPKTKFIVLLRDPVERAFSHYRFFQAMEKDINTQINDFHSNVNRTIRLLEECTKLKTTKQCIHDRTLVPKSIHTSITVGLYSIHIREWLNVFPREQFLFLKSEDYFDSREQAIKDTIEFLGLDLEGKDLSSIEDFSIINVNTVKTNMRPDTLRLLKNFFKSYNQDLVNLLQDDRFNWGY</sequence>
<dbReference type="InterPro" id="IPR052654">
    <property type="entry name" value="CS_Sulfotransferase"/>
</dbReference>
<comment type="caution">
    <text evidence="3">The sequence shown here is derived from an EMBL/GenBank/DDBJ whole genome shotgun (WGS) entry which is preliminary data.</text>
</comment>
<keyword evidence="1" id="KW-0472">Membrane</keyword>
<evidence type="ECO:0000313" key="3">
    <source>
        <dbReference type="EMBL" id="KAK2149767.1"/>
    </source>
</evidence>
<dbReference type="GO" id="GO:0019319">
    <property type="term" value="P:hexose biosynthetic process"/>
    <property type="evidence" value="ECO:0007669"/>
    <property type="project" value="TreeGrafter"/>
</dbReference>
<dbReference type="Gene3D" id="3.40.50.300">
    <property type="entry name" value="P-loop containing nucleotide triphosphate hydrolases"/>
    <property type="match status" value="1"/>
</dbReference>
<dbReference type="InterPro" id="IPR027417">
    <property type="entry name" value="P-loop_NTPase"/>
</dbReference>
<gene>
    <name evidence="3" type="ORF">LSH36_437g02102</name>
</gene>
<evidence type="ECO:0000313" key="4">
    <source>
        <dbReference type="Proteomes" id="UP001208570"/>
    </source>
</evidence>
<organism evidence="3 4">
    <name type="scientific">Paralvinella palmiformis</name>
    <dbReference type="NCBI Taxonomy" id="53620"/>
    <lineage>
        <taxon>Eukaryota</taxon>
        <taxon>Metazoa</taxon>
        <taxon>Spiralia</taxon>
        <taxon>Lophotrochozoa</taxon>
        <taxon>Annelida</taxon>
        <taxon>Polychaeta</taxon>
        <taxon>Sedentaria</taxon>
        <taxon>Canalipalpata</taxon>
        <taxon>Terebellida</taxon>
        <taxon>Terebelliformia</taxon>
        <taxon>Alvinellidae</taxon>
        <taxon>Paralvinella</taxon>
    </lineage>
</organism>
<keyword evidence="1" id="KW-1133">Transmembrane helix</keyword>
<evidence type="ECO:0000259" key="2">
    <source>
        <dbReference type="Pfam" id="PF00685"/>
    </source>
</evidence>
<dbReference type="Pfam" id="PF00685">
    <property type="entry name" value="Sulfotransfer_1"/>
    <property type="match status" value="1"/>
</dbReference>
<keyword evidence="1" id="KW-0812">Transmembrane</keyword>
<dbReference type="PANTHER" id="PTHR15723:SF0">
    <property type="entry name" value="CARBOHYDRATE SULFOTRANSFERASE 15"/>
    <property type="match status" value="1"/>
</dbReference>
<feature type="domain" description="Sulfotransferase" evidence="2">
    <location>
        <begin position="245"/>
        <end position="501"/>
    </location>
</feature>
<reference evidence="3" key="1">
    <citation type="journal article" date="2023" name="Mol. Biol. Evol.">
        <title>Third-Generation Sequencing Reveals the Adaptive Role of the Epigenome in Three Deep-Sea Polychaetes.</title>
        <authorList>
            <person name="Perez M."/>
            <person name="Aroh O."/>
            <person name="Sun Y."/>
            <person name="Lan Y."/>
            <person name="Juniper S.K."/>
            <person name="Young C.R."/>
            <person name="Angers B."/>
            <person name="Qian P.Y."/>
        </authorList>
    </citation>
    <scope>NUCLEOTIDE SEQUENCE</scope>
    <source>
        <strain evidence="3">P08H-3</strain>
    </source>
</reference>
<dbReference type="SUPFAM" id="SSF52540">
    <property type="entry name" value="P-loop containing nucleoside triphosphate hydrolases"/>
    <property type="match status" value="1"/>
</dbReference>
<accession>A0AAD9MXT2</accession>
<proteinExistence type="predicted"/>
<dbReference type="PANTHER" id="PTHR15723">
    <property type="entry name" value="CARBOHYDRATE SULFOTRANSFERASE 15"/>
    <property type="match status" value="1"/>
</dbReference>
<dbReference type="Proteomes" id="UP001208570">
    <property type="component" value="Unassembled WGS sequence"/>
</dbReference>
<dbReference type="AlphaFoldDB" id="A0AAD9MXT2"/>
<protein>
    <recommendedName>
        <fullName evidence="2">Sulfotransferase domain-containing protein</fullName>
    </recommendedName>
</protein>
<feature type="transmembrane region" description="Helical" evidence="1">
    <location>
        <begin position="34"/>
        <end position="57"/>
    </location>
</feature>
<dbReference type="EMBL" id="JAODUP010000437">
    <property type="protein sequence ID" value="KAK2149767.1"/>
    <property type="molecule type" value="Genomic_DNA"/>
</dbReference>
<dbReference type="InterPro" id="IPR000863">
    <property type="entry name" value="Sulfotransferase_dom"/>
</dbReference>
<dbReference type="GO" id="GO:0050659">
    <property type="term" value="F:N-acetylgalactosamine 4-sulfate 6-O-sulfotransferase activity"/>
    <property type="evidence" value="ECO:0007669"/>
    <property type="project" value="TreeGrafter"/>
</dbReference>
<name>A0AAD9MXT2_9ANNE</name>